<dbReference type="SMART" id="SM00233">
    <property type="entry name" value="PH"/>
    <property type="match status" value="1"/>
</dbReference>
<organism evidence="5 6">
    <name type="scientific">Trypanosoma cruzi marinkellei</name>
    <dbReference type="NCBI Taxonomy" id="85056"/>
    <lineage>
        <taxon>Eukaryota</taxon>
        <taxon>Discoba</taxon>
        <taxon>Euglenozoa</taxon>
        <taxon>Kinetoplastea</taxon>
        <taxon>Metakinetoplastina</taxon>
        <taxon>Trypanosomatida</taxon>
        <taxon>Trypanosomatidae</taxon>
        <taxon>Trypanosoma</taxon>
        <taxon>Schizotrypanum</taxon>
    </lineage>
</organism>
<name>K2MCH3_TRYCR</name>
<dbReference type="AlphaFoldDB" id="K2MCH3"/>
<dbReference type="InterPro" id="IPR001849">
    <property type="entry name" value="PH_domain"/>
</dbReference>
<feature type="coiled-coil region" evidence="1">
    <location>
        <begin position="174"/>
        <end position="236"/>
    </location>
</feature>
<feature type="transmembrane region" description="Helical" evidence="3">
    <location>
        <begin position="54"/>
        <end position="80"/>
    </location>
</feature>
<dbReference type="SUPFAM" id="SSF50729">
    <property type="entry name" value="PH domain-like"/>
    <property type="match status" value="1"/>
</dbReference>
<dbReference type="EMBL" id="AHKC01009532">
    <property type="protein sequence ID" value="EKF32903.1"/>
    <property type="molecule type" value="Genomic_DNA"/>
</dbReference>
<dbReference type="InterPro" id="IPR011993">
    <property type="entry name" value="PH-like_dom_sf"/>
</dbReference>
<feature type="domain" description="PH" evidence="4">
    <location>
        <begin position="323"/>
        <end position="422"/>
    </location>
</feature>
<sequence>MPEAPTLFFLFSFFLFFFHFVWARVQVCCFYSCGVLTLLSLLFVFMYTYACAYIYIHIVCVCVCVCIHMRFGFFSIGYVLRQEKWIVEMERGQMTSSAMDMLQNEWADRFRILMEYTFGSAEIFRIAHDNMHQLLHNTSMRLKVCGDKLSDTMSSLRALRRETEENENSERWRQKELLAEVAKLREELHQQREENKKLVSASSAPSYNENVVRALSNSYENELEILRMQIATMKSDYVENQLSNAWLRNELNLIENSVPSCLLPGATPPSSAVVPDDHGDLAESRNKGEKLPSTRPVRPSVERSPKNCWCPPVDTSYSLESERIIRQDYVFLKVARHWSRVYCVLSQTKTLLFFDSPNDVSQTRHIVSLQAVSHVRPVSSPPQTFAIELEHCKEAGGHCVEIAFMDKTERSLWLLLLITQISRFSGQRSNS</sequence>
<evidence type="ECO:0000259" key="4">
    <source>
        <dbReference type="PROSITE" id="PS50003"/>
    </source>
</evidence>
<dbReference type="CDD" id="cd00821">
    <property type="entry name" value="PH"/>
    <property type="match status" value="1"/>
</dbReference>
<evidence type="ECO:0000256" key="3">
    <source>
        <dbReference type="SAM" id="Phobius"/>
    </source>
</evidence>
<keyword evidence="1" id="KW-0175">Coiled coil</keyword>
<proteinExistence type="predicted"/>
<dbReference type="Proteomes" id="UP000007350">
    <property type="component" value="Unassembled WGS sequence"/>
</dbReference>
<feature type="transmembrane region" description="Helical" evidence="3">
    <location>
        <begin position="6"/>
        <end position="22"/>
    </location>
</feature>
<keyword evidence="3" id="KW-0812">Transmembrane</keyword>
<feature type="transmembrane region" description="Helical" evidence="3">
    <location>
        <begin position="29"/>
        <end position="48"/>
    </location>
</feature>
<dbReference type="PROSITE" id="PS50003">
    <property type="entry name" value="PH_DOMAIN"/>
    <property type="match status" value="1"/>
</dbReference>
<feature type="compositionally biased region" description="Basic and acidic residues" evidence="2">
    <location>
        <begin position="275"/>
        <end position="292"/>
    </location>
</feature>
<evidence type="ECO:0000256" key="2">
    <source>
        <dbReference type="SAM" id="MobiDB-lite"/>
    </source>
</evidence>
<protein>
    <recommendedName>
        <fullName evidence="4">PH domain-containing protein</fullName>
    </recommendedName>
</protein>
<dbReference type="Gene3D" id="2.30.29.30">
    <property type="entry name" value="Pleckstrin-homology domain (PH domain)/Phosphotyrosine-binding domain (PTB)"/>
    <property type="match status" value="1"/>
</dbReference>
<keyword evidence="3" id="KW-1133">Transmembrane helix</keyword>
<reference evidence="5 6" key="1">
    <citation type="journal article" date="2012" name="BMC Genomics">
        <title>Comparative genomic analysis of human infective Trypanosoma cruzi lineages with the bat-restricted subspecies T. cruzi marinkellei.</title>
        <authorList>
            <person name="Franzen O."/>
            <person name="Talavera-Lopez C."/>
            <person name="Ochaya S."/>
            <person name="Butler C.E."/>
            <person name="Messenger L.A."/>
            <person name="Lewis M.D."/>
            <person name="Llewellyn M.S."/>
            <person name="Marinkelle C.J."/>
            <person name="Tyler K.M."/>
            <person name="Miles M.A."/>
            <person name="Andersson B."/>
        </authorList>
    </citation>
    <scope>NUCLEOTIDE SEQUENCE [LARGE SCALE GENOMIC DNA]</scope>
    <source>
        <strain evidence="5 6">B7</strain>
    </source>
</reference>
<keyword evidence="3" id="KW-0472">Membrane</keyword>
<accession>K2MCH3</accession>
<evidence type="ECO:0000313" key="6">
    <source>
        <dbReference type="Proteomes" id="UP000007350"/>
    </source>
</evidence>
<keyword evidence="6" id="KW-1185">Reference proteome</keyword>
<evidence type="ECO:0000313" key="5">
    <source>
        <dbReference type="EMBL" id="EKF32903.1"/>
    </source>
</evidence>
<comment type="caution">
    <text evidence="5">The sequence shown here is derived from an EMBL/GenBank/DDBJ whole genome shotgun (WGS) entry which is preliminary data.</text>
</comment>
<gene>
    <name evidence="5" type="ORF">MOQ_003237</name>
</gene>
<dbReference type="OrthoDB" id="244091at2759"/>
<feature type="region of interest" description="Disordered" evidence="2">
    <location>
        <begin position="267"/>
        <end position="303"/>
    </location>
</feature>
<evidence type="ECO:0000256" key="1">
    <source>
        <dbReference type="SAM" id="Coils"/>
    </source>
</evidence>